<feature type="transmembrane region" description="Helical" evidence="2">
    <location>
        <begin position="85"/>
        <end position="104"/>
    </location>
</feature>
<keyword evidence="4" id="KW-1185">Reference proteome</keyword>
<dbReference type="RefSeq" id="WP_344825494.1">
    <property type="nucleotide sequence ID" value="NZ_BAAAUV010000004.1"/>
</dbReference>
<dbReference type="Proteomes" id="UP001501237">
    <property type="component" value="Unassembled WGS sequence"/>
</dbReference>
<dbReference type="EMBL" id="BAAAUV010000004">
    <property type="protein sequence ID" value="GAA3205914.1"/>
    <property type="molecule type" value="Genomic_DNA"/>
</dbReference>
<keyword evidence="2" id="KW-0812">Transmembrane</keyword>
<feature type="compositionally biased region" description="Low complexity" evidence="1">
    <location>
        <begin position="7"/>
        <end position="16"/>
    </location>
</feature>
<evidence type="ECO:0000256" key="2">
    <source>
        <dbReference type="SAM" id="Phobius"/>
    </source>
</evidence>
<feature type="transmembrane region" description="Helical" evidence="2">
    <location>
        <begin position="23"/>
        <end position="44"/>
    </location>
</feature>
<keyword evidence="2" id="KW-1133">Transmembrane helix</keyword>
<reference evidence="4" key="1">
    <citation type="journal article" date="2019" name="Int. J. Syst. Evol. Microbiol.">
        <title>The Global Catalogue of Microorganisms (GCM) 10K type strain sequencing project: providing services to taxonomists for standard genome sequencing and annotation.</title>
        <authorList>
            <consortium name="The Broad Institute Genomics Platform"/>
            <consortium name="The Broad Institute Genome Sequencing Center for Infectious Disease"/>
            <person name="Wu L."/>
            <person name="Ma J."/>
        </authorList>
    </citation>
    <scope>NUCLEOTIDE SEQUENCE [LARGE SCALE GENOMIC DNA]</scope>
    <source>
        <strain evidence="4">JCM 9377</strain>
    </source>
</reference>
<accession>A0ABP6Q6T5</accession>
<comment type="caution">
    <text evidence="3">The sequence shown here is derived from an EMBL/GenBank/DDBJ whole genome shotgun (WGS) entry which is preliminary data.</text>
</comment>
<feature type="region of interest" description="Disordered" evidence="1">
    <location>
        <begin position="1"/>
        <end position="23"/>
    </location>
</feature>
<protein>
    <submittedName>
        <fullName evidence="3">Uncharacterized protein</fullName>
    </submittedName>
</protein>
<gene>
    <name evidence="3" type="ORF">GCM10010468_21190</name>
</gene>
<keyword evidence="2" id="KW-0472">Membrane</keyword>
<sequence>MDDIAKAPGPTGTAPATEDDGPAGAVTGIGFLLLLPAAIVLHLFSATGWAAWTSLAAGTLGIAMIVVAAVLSIRDRNDHTFSPGVVIGIALIASKFVHGAWTFLS</sequence>
<organism evidence="3 4">
    <name type="scientific">Actinocorallia longicatena</name>
    <dbReference type="NCBI Taxonomy" id="111803"/>
    <lineage>
        <taxon>Bacteria</taxon>
        <taxon>Bacillati</taxon>
        <taxon>Actinomycetota</taxon>
        <taxon>Actinomycetes</taxon>
        <taxon>Streptosporangiales</taxon>
        <taxon>Thermomonosporaceae</taxon>
        <taxon>Actinocorallia</taxon>
    </lineage>
</organism>
<proteinExistence type="predicted"/>
<evidence type="ECO:0000313" key="3">
    <source>
        <dbReference type="EMBL" id="GAA3205914.1"/>
    </source>
</evidence>
<evidence type="ECO:0000313" key="4">
    <source>
        <dbReference type="Proteomes" id="UP001501237"/>
    </source>
</evidence>
<feature type="transmembrane region" description="Helical" evidence="2">
    <location>
        <begin position="51"/>
        <end position="73"/>
    </location>
</feature>
<name>A0ABP6Q6T5_9ACTN</name>
<evidence type="ECO:0000256" key="1">
    <source>
        <dbReference type="SAM" id="MobiDB-lite"/>
    </source>
</evidence>